<evidence type="ECO:0000313" key="8">
    <source>
        <dbReference type="EMBL" id="WIA15323.1"/>
    </source>
</evidence>
<dbReference type="InterPro" id="IPR046357">
    <property type="entry name" value="PPIase_dom_sf"/>
</dbReference>
<name>A0ABY8U3V6_TETOB</name>
<evidence type="ECO:0000256" key="5">
    <source>
        <dbReference type="PROSITE-ProRule" id="PRU00277"/>
    </source>
</evidence>
<proteinExistence type="inferred from homology"/>
<evidence type="ECO:0000256" key="2">
    <source>
        <dbReference type="ARBA" id="ARBA00023002"/>
    </source>
</evidence>
<dbReference type="InterPro" id="IPR050162">
    <property type="entry name" value="MsrA_MetSO_reductase"/>
</dbReference>
<comment type="similarity">
    <text evidence="1">Belongs to the MsrA Met sulfoxide reductase family.</text>
</comment>
<keyword evidence="2" id="KW-0560">Oxidoreductase</keyword>
<evidence type="ECO:0000256" key="4">
    <source>
        <dbReference type="ARBA" id="ARBA00048782"/>
    </source>
</evidence>
<evidence type="ECO:0000259" key="7">
    <source>
        <dbReference type="PROSITE" id="PS50059"/>
    </source>
</evidence>
<dbReference type="Gene3D" id="3.30.1060.10">
    <property type="entry name" value="Peptide methionine sulphoxide reductase MsrA"/>
    <property type="match status" value="1"/>
</dbReference>
<dbReference type="NCBIfam" id="TIGR00401">
    <property type="entry name" value="msrA"/>
    <property type="match status" value="1"/>
</dbReference>
<comment type="catalytic activity">
    <reaction evidence="4">
        <text>[thioredoxin]-disulfide + L-methionine + H2O = L-methionine (S)-S-oxide + [thioredoxin]-dithiol</text>
        <dbReference type="Rhea" id="RHEA:19993"/>
        <dbReference type="Rhea" id="RHEA-COMP:10698"/>
        <dbReference type="Rhea" id="RHEA-COMP:10700"/>
        <dbReference type="ChEBI" id="CHEBI:15377"/>
        <dbReference type="ChEBI" id="CHEBI:29950"/>
        <dbReference type="ChEBI" id="CHEBI:50058"/>
        <dbReference type="ChEBI" id="CHEBI:57844"/>
        <dbReference type="ChEBI" id="CHEBI:58772"/>
        <dbReference type="EC" id="1.8.4.11"/>
    </reaction>
</comment>
<feature type="region of interest" description="Disordered" evidence="6">
    <location>
        <begin position="320"/>
        <end position="341"/>
    </location>
</feature>
<evidence type="ECO:0000256" key="3">
    <source>
        <dbReference type="ARBA" id="ARBA00047806"/>
    </source>
</evidence>
<accession>A0ABY8U3V6</accession>
<feature type="domain" description="PPIase FKBP-type" evidence="7">
    <location>
        <begin position="37"/>
        <end position="113"/>
    </location>
</feature>
<dbReference type="InterPro" id="IPR036509">
    <property type="entry name" value="Met_Sox_Rdtase_MsrA_sf"/>
</dbReference>
<dbReference type="EC" id="5.2.1.8" evidence="5"/>
<comment type="catalytic activity">
    <reaction evidence="5">
        <text>[protein]-peptidylproline (omega=180) = [protein]-peptidylproline (omega=0)</text>
        <dbReference type="Rhea" id="RHEA:16237"/>
        <dbReference type="Rhea" id="RHEA-COMP:10747"/>
        <dbReference type="Rhea" id="RHEA-COMP:10748"/>
        <dbReference type="ChEBI" id="CHEBI:83833"/>
        <dbReference type="ChEBI" id="CHEBI:83834"/>
        <dbReference type="EC" id="5.2.1.8"/>
    </reaction>
</comment>
<keyword evidence="9" id="KW-1185">Reference proteome</keyword>
<dbReference type="InterPro" id="IPR001179">
    <property type="entry name" value="PPIase_FKBP_dom"/>
</dbReference>
<keyword evidence="5" id="KW-0697">Rotamase</keyword>
<dbReference type="Proteomes" id="UP001244341">
    <property type="component" value="Chromosome 6b"/>
</dbReference>
<evidence type="ECO:0000313" key="9">
    <source>
        <dbReference type="Proteomes" id="UP001244341"/>
    </source>
</evidence>
<dbReference type="HAMAP" id="MF_01401">
    <property type="entry name" value="MsrA"/>
    <property type="match status" value="1"/>
</dbReference>
<evidence type="ECO:0000256" key="6">
    <source>
        <dbReference type="SAM" id="MobiDB-lite"/>
    </source>
</evidence>
<evidence type="ECO:0000256" key="1">
    <source>
        <dbReference type="ARBA" id="ARBA00005591"/>
    </source>
</evidence>
<comment type="catalytic activity">
    <reaction evidence="3">
        <text>L-methionyl-[protein] + [thioredoxin]-disulfide + H2O = L-methionyl-(S)-S-oxide-[protein] + [thioredoxin]-dithiol</text>
        <dbReference type="Rhea" id="RHEA:14217"/>
        <dbReference type="Rhea" id="RHEA-COMP:10698"/>
        <dbReference type="Rhea" id="RHEA-COMP:10700"/>
        <dbReference type="Rhea" id="RHEA-COMP:12313"/>
        <dbReference type="Rhea" id="RHEA-COMP:12315"/>
        <dbReference type="ChEBI" id="CHEBI:15377"/>
        <dbReference type="ChEBI" id="CHEBI:16044"/>
        <dbReference type="ChEBI" id="CHEBI:29950"/>
        <dbReference type="ChEBI" id="CHEBI:44120"/>
        <dbReference type="ChEBI" id="CHEBI:50058"/>
        <dbReference type="EC" id="1.8.4.11"/>
    </reaction>
</comment>
<dbReference type="SUPFAM" id="SSF54534">
    <property type="entry name" value="FKBP-like"/>
    <property type="match status" value="1"/>
</dbReference>
<dbReference type="Pfam" id="PF01625">
    <property type="entry name" value="PMSR"/>
    <property type="match status" value="1"/>
</dbReference>
<gene>
    <name evidence="8" type="ORF">OEZ85_001989</name>
</gene>
<dbReference type="PANTHER" id="PTHR42799:SF2">
    <property type="entry name" value="MITOCHONDRIAL PEPTIDE METHIONINE SULFOXIDE REDUCTASE"/>
    <property type="match status" value="1"/>
</dbReference>
<organism evidence="8 9">
    <name type="scientific">Tetradesmus obliquus</name>
    <name type="common">Green alga</name>
    <name type="synonym">Acutodesmus obliquus</name>
    <dbReference type="NCBI Taxonomy" id="3088"/>
    <lineage>
        <taxon>Eukaryota</taxon>
        <taxon>Viridiplantae</taxon>
        <taxon>Chlorophyta</taxon>
        <taxon>core chlorophytes</taxon>
        <taxon>Chlorophyceae</taxon>
        <taxon>CS clade</taxon>
        <taxon>Sphaeropleales</taxon>
        <taxon>Scenedesmaceae</taxon>
        <taxon>Tetradesmus</taxon>
    </lineage>
</organism>
<sequence length="341" mass="37050">MQLSAGRVIARRLVAVRPSNGRLVAVRVSAQQAAKAGDFVSVHYTGTLDDGSVFDTSRKEGRTPLEFQIGGGLVIKGFDTAVTGLAVGQSNKVRVAPEDAYGQVNAEYIINIPKAKAPEGLKVNDRVMLSNGLPARVTVVGESEVTLDLNHELAGKHLTFDVELLTLTAQDSLQKATFGAGCFWGPELAFQRVLGVISTEVGYSQGKVEEPSYEQVCSGSTGHAEVVQVTYDSQQVTYRELLDVFWGKHDPTSLNKQGADVGTQYRAGIYTHSDEQAEQAAKYLEEKRAGMPGVKIVTELEPIKSYYKAEPYHQQYLSRGGRFSQPQDASKGCNDPIRCYG</sequence>
<reference evidence="8 9" key="1">
    <citation type="submission" date="2023-05" db="EMBL/GenBank/DDBJ databases">
        <title>A 100% complete, gapless, phased diploid assembly of the Scenedesmus obliquus UTEX 3031 genome.</title>
        <authorList>
            <person name="Biondi T.C."/>
            <person name="Hanschen E.R."/>
            <person name="Kwon T."/>
            <person name="Eng W."/>
            <person name="Kruse C.P.S."/>
            <person name="Koehler S.I."/>
            <person name="Kunde Y."/>
            <person name="Gleasner C.D."/>
            <person name="You Mak K.T."/>
            <person name="Polle J."/>
            <person name="Hovde B.T."/>
            <person name="Starkenburg S.R."/>
        </authorList>
    </citation>
    <scope>NUCLEOTIDE SEQUENCE [LARGE SCALE GENOMIC DNA]</scope>
    <source>
        <strain evidence="8 9">DOE0152z</strain>
    </source>
</reference>
<keyword evidence="5" id="KW-0413">Isomerase</keyword>
<protein>
    <recommendedName>
        <fullName evidence="5">peptidylprolyl isomerase</fullName>
        <ecNumber evidence="5">5.2.1.8</ecNumber>
    </recommendedName>
</protein>
<dbReference type="PROSITE" id="PS50059">
    <property type="entry name" value="FKBP_PPIASE"/>
    <property type="match status" value="1"/>
</dbReference>
<dbReference type="SUPFAM" id="SSF55068">
    <property type="entry name" value="Peptide methionine sulfoxide reductase"/>
    <property type="match status" value="1"/>
</dbReference>
<dbReference type="Pfam" id="PF00254">
    <property type="entry name" value="FKBP_C"/>
    <property type="match status" value="1"/>
</dbReference>
<dbReference type="Gene3D" id="3.10.50.40">
    <property type="match status" value="1"/>
</dbReference>
<dbReference type="PANTHER" id="PTHR42799">
    <property type="entry name" value="MITOCHONDRIAL PEPTIDE METHIONINE SULFOXIDE REDUCTASE"/>
    <property type="match status" value="1"/>
</dbReference>
<dbReference type="EMBL" id="CP126213">
    <property type="protein sequence ID" value="WIA15323.1"/>
    <property type="molecule type" value="Genomic_DNA"/>
</dbReference>
<dbReference type="InterPro" id="IPR002569">
    <property type="entry name" value="Met_Sox_Rdtase_MsrA_dom"/>
</dbReference>